<reference evidence="7 8" key="1">
    <citation type="journal article" date="2018" name="Mol. Biol. Evol.">
        <title>Broad Genomic Sampling Reveals a Smut Pathogenic Ancestry of the Fungal Clade Ustilaginomycotina.</title>
        <authorList>
            <person name="Kijpornyongpan T."/>
            <person name="Mondo S.J."/>
            <person name="Barry K."/>
            <person name="Sandor L."/>
            <person name="Lee J."/>
            <person name="Lipzen A."/>
            <person name="Pangilinan J."/>
            <person name="LaButti K."/>
            <person name="Hainaut M."/>
            <person name="Henrissat B."/>
            <person name="Grigoriev I.V."/>
            <person name="Spatafora J.W."/>
            <person name="Aime M.C."/>
        </authorList>
    </citation>
    <scope>NUCLEOTIDE SEQUENCE [LARGE SCALE GENOMIC DNA]</scope>
    <source>
        <strain evidence="7 8">MCA 4718</strain>
    </source>
</reference>
<dbReference type="PROSITE" id="PS50827">
    <property type="entry name" value="DDT"/>
    <property type="match status" value="1"/>
</dbReference>
<dbReference type="InterPro" id="IPR013136">
    <property type="entry name" value="WSTF_Acf1_Cbp146"/>
</dbReference>
<dbReference type="SMART" id="SM00571">
    <property type="entry name" value="DDT"/>
    <property type="match status" value="1"/>
</dbReference>
<dbReference type="Proteomes" id="UP000245942">
    <property type="component" value="Unassembled WGS sequence"/>
</dbReference>
<feature type="domain" description="DDT" evidence="5">
    <location>
        <begin position="389"/>
        <end position="451"/>
    </location>
</feature>
<comment type="subcellular location">
    <subcellularLocation>
        <location evidence="1 3">Nucleus</location>
    </subcellularLocation>
</comment>
<dbReference type="PROSITE" id="PS51136">
    <property type="entry name" value="WAC"/>
    <property type="match status" value="1"/>
</dbReference>
<evidence type="ECO:0000256" key="2">
    <source>
        <dbReference type="ARBA" id="ARBA00023242"/>
    </source>
</evidence>
<feature type="compositionally biased region" description="Basic and acidic residues" evidence="4">
    <location>
        <begin position="322"/>
        <end position="332"/>
    </location>
</feature>
<dbReference type="AlphaFoldDB" id="A0A316U3K4"/>
<feature type="compositionally biased region" description="Basic and acidic residues" evidence="4">
    <location>
        <begin position="750"/>
        <end position="783"/>
    </location>
</feature>
<dbReference type="InterPro" id="IPR018501">
    <property type="entry name" value="DDT_dom"/>
</dbReference>
<dbReference type="PANTHER" id="PTHR32075">
    <property type="entry name" value="ISWI CHROMATIN-REMODELING COMPLEX SUBUNIT YPL216W-RELATED"/>
    <property type="match status" value="1"/>
</dbReference>
<feature type="region of interest" description="Disordered" evidence="4">
    <location>
        <begin position="451"/>
        <end position="529"/>
    </location>
</feature>
<feature type="compositionally biased region" description="Basic and acidic residues" evidence="4">
    <location>
        <begin position="660"/>
        <end position="669"/>
    </location>
</feature>
<dbReference type="GeneID" id="37014819"/>
<evidence type="ECO:0000256" key="3">
    <source>
        <dbReference type="PROSITE-ProRule" id="PRU00475"/>
    </source>
</evidence>
<dbReference type="Pfam" id="PF02791">
    <property type="entry name" value="DDT"/>
    <property type="match status" value="1"/>
</dbReference>
<dbReference type="PANTHER" id="PTHR32075:SF6">
    <property type="entry name" value="ISWI CHROMATIN-REMODELING COMPLEX SUBUNIT YPL216W-RELATED"/>
    <property type="match status" value="1"/>
</dbReference>
<feature type="compositionally biased region" description="Low complexity" evidence="4">
    <location>
        <begin position="670"/>
        <end position="682"/>
    </location>
</feature>
<protein>
    <recommendedName>
        <fullName evidence="9">WAC domain-containing protein</fullName>
    </recommendedName>
</protein>
<dbReference type="RefSeq" id="XP_025346103.1">
    <property type="nucleotide sequence ID" value="XM_025493085.1"/>
</dbReference>
<feature type="compositionally biased region" description="Polar residues" evidence="4">
    <location>
        <begin position="458"/>
        <end position="471"/>
    </location>
</feature>
<evidence type="ECO:0000313" key="7">
    <source>
        <dbReference type="EMBL" id="PWN18943.1"/>
    </source>
</evidence>
<dbReference type="Pfam" id="PF10537">
    <property type="entry name" value="WAC_Acf1_DNA_bd"/>
    <property type="match status" value="1"/>
</dbReference>
<feature type="region of interest" description="Disordered" evidence="4">
    <location>
        <begin position="660"/>
        <end position="783"/>
    </location>
</feature>
<feature type="compositionally biased region" description="Acidic residues" evidence="4">
    <location>
        <begin position="702"/>
        <end position="727"/>
    </location>
</feature>
<organism evidence="7 8">
    <name type="scientific">Pseudomicrostroma glucosiphilum</name>
    <dbReference type="NCBI Taxonomy" id="1684307"/>
    <lineage>
        <taxon>Eukaryota</taxon>
        <taxon>Fungi</taxon>
        <taxon>Dikarya</taxon>
        <taxon>Basidiomycota</taxon>
        <taxon>Ustilaginomycotina</taxon>
        <taxon>Exobasidiomycetes</taxon>
        <taxon>Microstromatales</taxon>
        <taxon>Microstromatales incertae sedis</taxon>
        <taxon>Pseudomicrostroma</taxon>
    </lineage>
</organism>
<feature type="compositionally biased region" description="Acidic residues" evidence="4">
    <location>
        <begin position="480"/>
        <end position="523"/>
    </location>
</feature>
<dbReference type="GO" id="GO:0005634">
    <property type="term" value="C:nucleus"/>
    <property type="evidence" value="ECO:0007669"/>
    <property type="project" value="UniProtKB-SubCell"/>
</dbReference>
<feature type="compositionally biased region" description="Basic and acidic residues" evidence="4">
    <location>
        <begin position="359"/>
        <end position="381"/>
    </location>
</feature>
<evidence type="ECO:0008006" key="9">
    <source>
        <dbReference type="Google" id="ProtNLM"/>
    </source>
</evidence>
<gene>
    <name evidence="7" type="ORF">BCV69DRAFT_284556</name>
</gene>
<dbReference type="GO" id="GO:0000785">
    <property type="term" value="C:chromatin"/>
    <property type="evidence" value="ECO:0007669"/>
    <property type="project" value="UniProtKB-ARBA"/>
</dbReference>
<evidence type="ECO:0000259" key="6">
    <source>
        <dbReference type="PROSITE" id="PS51136"/>
    </source>
</evidence>
<dbReference type="OrthoDB" id="332390at2759"/>
<dbReference type="STRING" id="1684307.A0A316U3K4"/>
<proteinExistence type="predicted"/>
<feature type="domain" description="WAC" evidence="6">
    <location>
        <begin position="26"/>
        <end position="135"/>
    </location>
</feature>
<accession>A0A316U3K4</accession>
<dbReference type="EMBL" id="KZ819333">
    <property type="protein sequence ID" value="PWN18943.1"/>
    <property type="molecule type" value="Genomic_DNA"/>
</dbReference>
<sequence length="1002" mass="112859">MVLLRRKEVEMVPPPDPSEFEPGEDPEVWYMASTGEIFLDYETYAQRLSFYNQQVFQDELTGKLNLTFFQAIHSEREEAMKLHQRFPESLKGPVLSAVQFHITGRLDELIDVVFDRFKERYFTDEAVFVDLQGDKYYARVMDIFPPRSLMRHHVQLAEKTSAKIGIVQAPPLAQNIVHKVGIDLYTDAESAATIDDPGDYIYSVQLIDEGGQFTGSLMEARSKQLSRDRLTFSKTILKKYLREAVVRDSTVASPWIVKPALAKRYGIPTAPNQATLQKNSVIKDQKLSKRRAAFNEELAKRKKVDEDVTPSAPVLKKRKTKAEKEADTKKEESEAEEEQPKEKKKPIKFPIEDLEVDPASERELKAKIAGEEPRRRDRPAPSKELGISLTIFEPLMVTYHFLHAFGKPLMLAPFTLDDYEAALQHNTSDPCPLVTEIHASLINIIVRDGPGIAKDGSTAATTSKGGQTNGRASKDRSLSPEEEDEDEESGDELEDSREGSAESDEEEEDEQNADDSDVQESESEVIKTAISAGRGWDKKTLKLEDGRAGWENSLLGLLAKRAQPDLMPRMMGILSHLTGKEHPDGLIDGVFVGETYFTAKERLPVMPVTDKLAVIHFLCDLAVMTKAIKNFFDECEATLTELRKERVELSRQRKKLIEERNAEEKRQEAEANGENGTGEQAGEAGGAGSKTSSTSDMTPPPEDGEDGDEDEEEEDELQTSPEPEDNAASDAESVAASASNSRRALPSRQEALREKTLQRKAEEAARQAERARMLQEQKAKNAESKRLLAERIRMESEEERISAREEAIDLEFRRCFLAPRLRPLGKDRFHDKYWWFDGIGAQDLGMPGRVHYGAGRLFVQGCSDEDWRAMCEGRKEKNVIKRREIEHGDVVLEKEQWAVYDQPDQIDQLIAWLRNKGNREYALKRSLGTFRNYLQPGMQRRLDDLAGAWKHDGSHGHGGAGAGNAQYETRRSSRKTGSGTTGSAETLPEHKYLTWSNTLASK</sequence>
<name>A0A316U3K4_9BASI</name>
<dbReference type="GO" id="GO:0000781">
    <property type="term" value="C:chromosome, telomeric region"/>
    <property type="evidence" value="ECO:0007669"/>
    <property type="project" value="GOC"/>
</dbReference>
<evidence type="ECO:0000313" key="8">
    <source>
        <dbReference type="Proteomes" id="UP000245942"/>
    </source>
</evidence>
<evidence type="ECO:0000256" key="1">
    <source>
        <dbReference type="ARBA" id="ARBA00004123"/>
    </source>
</evidence>
<dbReference type="InterPro" id="IPR028941">
    <property type="entry name" value="WHIM2_dom"/>
</dbReference>
<feature type="region of interest" description="Disordered" evidence="4">
    <location>
        <begin position="299"/>
        <end position="381"/>
    </location>
</feature>
<feature type="region of interest" description="Disordered" evidence="4">
    <location>
        <begin position="949"/>
        <end position="989"/>
    </location>
</feature>
<feature type="compositionally biased region" description="Low complexity" evidence="4">
    <location>
        <begin position="728"/>
        <end position="744"/>
    </location>
</feature>
<evidence type="ECO:0000256" key="4">
    <source>
        <dbReference type="SAM" id="MobiDB-lite"/>
    </source>
</evidence>
<dbReference type="GO" id="GO:0031509">
    <property type="term" value="P:subtelomeric heterochromatin formation"/>
    <property type="evidence" value="ECO:0007669"/>
    <property type="project" value="TreeGrafter"/>
</dbReference>
<dbReference type="Pfam" id="PF15613">
    <property type="entry name" value="WSD"/>
    <property type="match status" value="1"/>
</dbReference>
<evidence type="ECO:0000259" key="5">
    <source>
        <dbReference type="PROSITE" id="PS50827"/>
    </source>
</evidence>
<keyword evidence="8" id="KW-1185">Reference proteome</keyword>
<keyword evidence="2 3" id="KW-0539">Nucleus</keyword>